<evidence type="ECO:0000256" key="7">
    <source>
        <dbReference type="ARBA" id="ARBA00048117"/>
    </source>
</evidence>
<dbReference type="InterPro" id="IPR017861">
    <property type="entry name" value="KAE1/TsaD"/>
</dbReference>
<dbReference type="AlphaFoldDB" id="A0A654LUP0"/>
<dbReference type="GO" id="GO:0002949">
    <property type="term" value="P:tRNA threonylcarbamoyladenosine modification"/>
    <property type="evidence" value="ECO:0007669"/>
    <property type="project" value="UniProtKB-UniRule"/>
</dbReference>
<evidence type="ECO:0000256" key="4">
    <source>
        <dbReference type="ARBA" id="ARBA00022723"/>
    </source>
</evidence>
<keyword evidence="1 8" id="KW-0963">Cytoplasm</keyword>
<comment type="similarity">
    <text evidence="8">Belongs to the KAE1 / TsaD family.</text>
</comment>
<accession>A0A654LUP0</accession>
<dbReference type="PANTHER" id="PTHR11735:SF14">
    <property type="entry name" value="TRNA N6-ADENOSINE THREONYLCARBAMOYLTRANSFERASE"/>
    <property type="match status" value="1"/>
</dbReference>
<dbReference type="NCBIfam" id="TIGR00329">
    <property type="entry name" value="gcp_kae1"/>
    <property type="match status" value="1"/>
</dbReference>
<keyword evidence="6 8" id="KW-0012">Acyltransferase</keyword>
<evidence type="ECO:0000256" key="2">
    <source>
        <dbReference type="ARBA" id="ARBA00022679"/>
    </source>
</evidence>
<dbReference type="Proteomes" id="UP000058925">
    <property type="component" value="Chromosome"/>
</dbReference>
<reference evidence="11" key="1">
    <citation type="submission" date="2015-10" db="EMBL/GenBank/DDBJ databases">
        <title>Niche specialization of a soil ammonia-oxidizing archaeon, Candidatus Nitrosocosmicus oleophilus.</title>
        <authorList>
            <person name="Jung M.-Y."/>
            <person name="Rhee S.-K."/>
        </authorList>
    </citation>
    <scope>NUCLEOTIDE SEQUENCE [LARGE SCALE GENOMIC DNA]</scope>
    <source>
        <strain evidence="11">MY3</strain>
    </source>
</reference>
<keyword evidence="11" id="KW-1185">Reference proteome</keyword>
<comment type="cofactor">
    <cofactor evidence="8">
        <name>Fe(2+)</name>
        <dbReference type="ChEBI" id="CHEBI:29033"/>
    </cofactor>
    <text evidence="8">Binds 1 Fe(2+) ion per subunit.</text>
</comment>
<dbReference type="KEGG" id="taa:NMY3_00931"/>
<dbReference type="HAMAP" id="MF_01446">
    <property type="entry name" value="Kae1"/>
    <property type="match status" value="1"/>
</dbReference>
<feature type="binding site" evidence="8">
    <location>
        <position position="275"/>
    </location>
    <ligand>
        <name>substrate</name>
    </ligand>
</feature>
<dbReference type="GO" id="GO:0000408">
    <property type="term" value="C:EKC/KEOPS complex"/>
    <property type="evidence" value="ECO:0007669"/>
    <property type="project" value="InterPro"/>
</dbReference>
<gene>
    <name evidence="10" type="primary">tsaD</name>
    <name evidence="8" type="synonym">kae1</name>
    <name evidence="10" type="ORF">NMY3_00931</name>
</gene>
<dbReference type="Pfam" id="PF00814">
    <property type="entry name" value="TsaD"/>
    <property type="match status" value="1"/>
</dbReference>
<dbReference type="InterPro" id="IPR000905">
    <property type="entry name" value="Gcp-like_dom"/>
</dbReference>
<feature type="binding site" evidence="8">
    <location>
        <position position="122"/>
    </location>
    <ligand>
        <name>Fe cation</name>
        <dbReference type="ChEBI" id="CHEBI:24875"/>
    </ligand>
</feature>
<comment type="caution">
    <text evidence="8">Lacks conserved residue(s) required for the propagation of feature annotation.</text>
</comment>
<dbReference type="Gene3D" id="3.30.420.40">
    <property type="match status" value="2"/>
</dbReference>
<dbReference type="InterPro" id="IPR017860">
    <property type="entry name" value="Peptidase_M22_CS"/>
</dbReference>
<evidence type="ECO:0000259" key="9">
    <source>
        <dbReference type="Pfam" id="PF00814"/>
    </source>
</evidence>
<dbReference type="SUPFAM" id="SSF53067">
    <property type="entry name" value="Actin-like ATPase domain"/>
    <property type="match status" value="1"/>
</dbReference>
<feature type="binding site" evidence="8">
    <location>
        <begin position="143"/>
        <end position="147"/>
    </location>
    <ligand>
        <name>substrate</name>
    </ligand>
</feature>
<name>A0A654LUP0_9ARCH</name>
<dbReference type="GO" id="GO:0005737">
    <property type="term" value="C:cytoplasm"/>
    <property type="evidence" value="ECO:0007669"/>
    <property type="project" value="UniProtKB-SubCell"/>
</dbReference>
<evidence type="ECO:0000313" key="10">
    <source>
        <dbReference type="EMBL" id="ALI35138.1"/>
    </source>
</evidence>
<keyword evidence="2 8" id="KW-0808">Transferase</keyword>
<keyword evidence="3 8" id="KW-0819">tRNA processing</keyword>
<feature type="domain" description="Gcp-like" evidence="9">
    <location>
        <begin position="42"/>
        <end position="310"/>
    </location>
</feature>
<dbReference type="GO" id="GO:0061711">
    <property type="term" value="F:tRNA N(6)-L-threonylcarbamoyladenine synthase activity"/>
    <property type="evidence" value="ECO:0007669"/>
    <property type="project" value="UniProtKB-EC"/>
</dbReference>
<organism evidence="10 11">
    <name type="scientific">Candidatus Nitrosocosmicus oleophilus</name>
    <dbReference type="NCBI Taxonomy" id="1353260"/>
    <lineage>
        <taxon>Archaea</taxon>
        <taxon>Nitrososphaerota</taxon>
        <taxon>Nitrososphaeria</taxon>
        <taxon>Nitrososphaerales</taxon>
        <taxon>Nitrososphaeraceae</taxon>
        <taxon>Candidatus Nitrosocosmicus</taxon>
    </lineage>
</organism>
<proteinExistence type="inferred from homology"/>
<evidence type="ECO:0000256" key="3">
    <source>
        <dbReference type="ARBA" id="ARBA00022694"/>
    </source>
</evidence>
<feature type="binding site" evidence="8">
    <location>
        <position position="126"/>
    </location>
    <ligand>
        <name>Fe cation</name>
        <dbReference type="ChEBI" id="CHEBI:24875"/>
    </ligand>
</feature>
<comment type="subcellular location">
    <subcellularLocation>
        <location evidence="8">Cytoplasm</location>
    </subcellularLocation>
</comment>
<dbReference type="GO" id="GO:0005506">
    <property type="term" value="F:iron ion binding"/>
    <property type="evidence" value="ECO:0007669"/>
    <property type="project" value="UniProtKB-UniRule"/>
</dbReference>
<keyword evidence="5 8" id="KW-0408">Iron</keyword>
<feature type="binding site" evidence="8">
    <location>
        <position position="175"/>
    </location>
    <ligand>
        <name>substrate</name>
    </ligand>
</feature>
<comment type="function">
    <text evidence="8">Required for the formation of a threonylcarbamoyl group on adenosine at position 37 (t(6)A37) in tRNAs that read codons beginning with adenine. Is probably involved in the transfer of the threonylcarbamoyl moiety of threonylcarbamoyl-AMP (TC-AMP) to the N6 group of A37.</text>
</comment>
<protein>
    <recommendedName>
        <fullName evidence="8">tRNA N6-adenosine threonylcarbamoyltransferase</fullName>
        <ecNumber evidence="8">2.3.1.234</ecNumber>
    </recommendedName>
    <alternativeName>
        <fullName evidence="8">N6-L-threonylcarbamoyladenine synthase</fullName>
        <shortName evidence="8">t(6)A synthase</shortName>
    </alternativeName>
    <alternativeName>
        <fullName evidence="8">t(6)A37 threonylcarbamoyladenosine biosynthesis protein Kae1</fullName>
    </alternativeName>
    <alternativeName>
        <fullName evidence="8">tRNA threonylcarbamoyladenosine biosynthesis protein Kae1</fullName>
    </alternativeName>
</protein>
<dbReference type="InterPro" id="IPR043129">
    <property type="entry name" value="ATPase_NBD"/>
</dbReference>
<dbReference type="PANTHER" id="PTHR11735">
    <property type="entry name" value="TRNA N6-ADENOSINE THREONYLCARBAMOYLTRANSFERASE"/>
    <property type="match status" value="1"/>
</dbReference>
<evidence type="ECO:0000313" key="11">
    <source>
        <dbReference type="Proteomes" id="UP000058925"/>
    </source>
</evidence>
<feature type="binding site" evidence="8">
    <location>
        <position position="303"/>
    </location>
    <ligand>
        <name>Fe cation</name>
        <dbReference type="ChEBI" id="CHEBI:24875"/>
    </ligand>
</feature>
<evidence type="ECO:0000256" key="8">
    <source>
        <dbReference type="HAMAP-Rule" id="MF_01446"/>
    </source>
</evidence>
<dbReference type="EMBL" id="CP012850">
    <property type="protein sequence ID" value="ALI35138.1"/>
    <property type="molecule type" value="Genomic_DNA"/>
</dbReference>
<sequence length="345" mass="37874">MHVMLCLGIESTAHTFGCSIIEIDKKSDTGNTESEFILSEVRDIYKASAGWGIHPRDASKHHTMVATEILKKCLQDARVGIKDIDIVSYSAGPGLGPCLRIGAVVSRSLASFHNIPLIPVNHAVGHIELGIKLTGSESPLTLLVSGGHTMLLIYYKNKWRIFGETLDITLGQLFDQVGRKMGFSSPCGNKIEEVSYLSKSRKIYPLPYIIKGNDVSFSGLLSAVKTLLNDNDNDIRDICFSLQETAFSIIVEAVERALAFTGNKEFLIVGGVSANKRLSNMLETACDIHSSNFNSCPQRFCGDNGTQIAWTGAQMYLNCPSSSVKPEDASVYQSWRLDSVHIPWR</sequence>
<feature type="binding site" evidence="8">
    <location>
        <position position="188"/>
    </location>
    <ligand>
        <name>substrate</name>
    </ligand>
</feature>
<dbReference type="PROSITE" id="PS01016">
    <property type="entry name" value="GLYCOPROTEASE"/>
    <property type="match status" value="1"/>
</dbReference>
<keyword evidence="4 8" id="KW-0479">Metal-binding</keyword>
<dbReference type="InterPro" id="IPR034680">
    <property type="entry name" value="Kae1_archaea_euk"/>
</dbReference>
<evidence type="ECO:0000256" key="6">
    <source>
        <dbReference type="ARBA" id="ARBA00023315"/>
    </source>
</evidence>
<dbReference type="PRINTS" id="PR00789">
    <property type="entry name" value="OSIALOPTASE"/>
</dbReference>
<comment type="catalytic activity">
    <reaction evidence="7 8">
        <text>L-threonylcarbamoyladenylate + adenosine(37) in tRNA = N(6)-L-threonylcarbamoyladenosine(37) in tRNA + AMP + H(+)</text>
        <dbReference type="Rhea" id="RHEA:37059"/>
        <dbReference type="Rhea" id="RHEA-COMP:10162"/>
        <dbReference type="Rhea" id="RHEA-COMP:10163"/>
        <dbReference type="ChEBI" id="CHEBI:15378"/>
        <dbReference type="ChEBI" id="CHEBI:73682"/>
        <dbReference type="ChEBI" id="CHEBI:74411"/>
        <dbReference type="ChEBI" id="CHEBI:74418"/>
        <dbReference type="ChEBI" id="CHEBI:456215"/>
        <dbReference type="EC" id="2.3.1.234"/>
    </reaction>
</comment>
<evidence type="ECO:0000256" key="5">
    <source>
        <dbReference type="ARBA" id="ARBA00023004"/>
    </source>
</evidence>
<dbReference type="EC" id="2.3.1.234" evidence="8"/>
<dbReference type="NCBIfam" id="TIGR03722">
    <property type="entry name" value="arch_KAE1"/>
    <property type="match status" value="1"/>
</dbReference>
<evidence type="ECO:0000256" key="1">
    <source>
        <dbReference type="ARBA" id="ARBA00022490"/>
    </source>
</evidence>
<feature type="binding site" evidence="8">
    <location>
        <position position="192"/>
    </location>
    <ligand>
        <name>substrate</name>
    </ligand>
</feature>